<organism evidence="1">
    <name type="scientific">marine sediment metagenome</name>
    <dbReference type="NCBI Taxonomy" id="412755"/>
    <lineage>
        <taxon>unclassified sequences</taxon>
        <taxon>metagenomes</taxon>
        <taxon>ecological metagenomes</taxon>
    </lineage>
</organism>
<gene>
    <name evidence="1" type="ORF">LCGC14_0175940</name>
</gene>
<protein>
    <submittedName>
        <fullName evidence="1">Uncharacterized protein</fullName>
    </submittedName>
</protein>
<dbReference type="AlphaFoldDB" id="A0A0F9URG0"/>
<proteinExistence type="predicted"/>
<sequence length="431" mass="49935">MSSSKRNEELQRLASSFMYPTYVDGIHIGDSGLTKSYLAEERAHEAAFNKDLFDVENEFSPDRWRNAKGSFYYDLREEQVWDEEKEDYVAKQIREKKTRFHRNTVAGKLFLARMRTHLLRYSDEAYGRTSQRMGDDNAILAGVTSNFKELEISKDKMGNTDMTIHGRDMVEVGLMYKNPFQYAWLQYEKLLQNEDHRIRFDGDVQPDRVVESVIRKYILAIHHALNSYFVFRIHNMFTDAYDMGIKDAQKLNEQFTQYLNKATIAKEVWEGEFRGTISDANAEVKVLGDRATNLLKNFEVIIEMIITEDGAISSWAKTLEQILAFADHADNRIDEVIDKLDMVRKKGVGATNNINKRNKEVIDGIEERIGVKNFQNLVKKIGTKDFFVIDQTQLRTENDVLGMPQVKAEVENIPKSSHLGMLIIKVKSWLK</sequence>
<accession>A0A0F9URG0</accession>
<reference evidence="1" key="1">
    <citation type="journal article" date="2015" name="Nature">
        <title>Complex archaea that bridge the gap between prokaryotes and eukaryotes.</title>
        <authorList>
            <person name="Spang A."/>
            <person name="Saw J.H."/>
            <person name="Jorgensen S.L."/>
            <person name="Zaremba-Niedzwiedzka K."/>
            <person name="Martijn J."/>
            <person name="Lind A.E."/>
            <person name="van Eijk R."/>
            <person name="Schleper C."/>
            <person name="Guy L."/>
            <person name="Ettema T.J."/>
        </authorList>
    </citation>
    <scope>NUCLEOTIDE SEQUENCE</scope>
</reference>
<evidence type="ECO:0000313" key="1">
    <source>
        <dbReference type="EMBL" id="KKN95725.1"/>
    </source>
</evidence>
<name>A0A0F9URG0_9ZZZZ</name>
<dbReference type="EMBL" id="LAZR01000069">
    <property type="protein sequence ID" value="KKN95725.1"/>
    <property type="molecule type" value="Genomic_DNA"/>
</dbReference>
<comment type="caution">
    <text evidence="1">The sequence shown here is derived from an EMBL/GenBank/DDBJ whole genome shotgun (WGS) entry which is preliminary data.</text>
</comment>